<feature type="compositionally biased region" description="Low complexity" evidence="6">
    <location>
        <begin position="93"/>
        <end position="109"/>
    </location>
</feature>
<feature type="compositionally biased region" description="Polar residues" evidence="6">
    <location>
        <begin position="972"/>
        <end position="986"/>
    </location>
</feature>
<feature type="compositionally biased region" description="Basic and acidic residues" evidence="6">
    <location>
        <begin position="110"/>
        <end position="122"/>
    </location>
</feature>
<dbReference type="EMBL" id="JBHSSC010000031">
    <property type="protein sequence ID" value="MFC6181045.1"/>
    <property type="molecule type" value="Genomic_DNA"/>
</dbReference>
<name>A0ABW1RZR3_9LACO</name>
<organism evidence="9 10">
    <name type="scientific">Lactiplantibacillus daowaiensis</name>
    <dbReference type="NCBI Taxonomy" id="2559918"/>
    <lineage>
        <taxon>Bacteria</taxon>
        <taxon>Bacillati</taxon>
        <taxon>Bacillota</taxon>
        <taxon>Bacilli</taxon>
        <taxon>Lactobacillales</taxon>
        <taxon>Lactobacillaceae</taxon>
        <taxon>Lactiplantibacillus</taxon>
    </lineage>
</organism>
<dbReference type="InterPro" id="IPR009459">
    <property type="entry name" value="MucBP_dom"/>
</dbReference>
<dbReference type="Gene3D" id="2.60.40.4300">
    <property type="match status" value="1"/>
</dbReference>
<dbReference type="InterPro" id="IPR041558">
    <property type="entry name" value="MucBP_2"/>
</dbReference>
<dbReference type="Gene3D" id="3.10.20.320">
    <property type="entry name" value="Putative peptidoglycan bound protein (lpxtg motif)"/>
    <property type="match status" value="2"/>
</dbReference>
<evidence type="ECO:0000256" key="3">
    <source>
        <dbReference type="ARBA" id="ARBA00022729"/>
    </source>
</evidence>
<dbReference type="Gene3D" id="3.10.20.470">
    <property type="match status" value="1"/>
</dbReference>
<feature type="region of interest" description="Disordered" evidence="6">
    <location>
        <begin position="43"/>
        <end position="241"/>
    </location>
</feature>
<keyword evidence="5" id="KW-0572">Peptidoglycan-anchor</keyword>
<dbReference type="PROSITE" id="PS50847">
    <property type="entry name" value="GRAM_POS_ANCHORING"/>
    <property type="match status" value="1"/>
</dbReference>
<reference evidence="10" key="1">
    <citation type="journal article" date="2019" name="Int. J. Syst. Evol. Microbiol.">
        <title>The Global Catalogue of Microorganisms (GCM) 10K type strain sequencing project: providing services to taxonomists for standard genome sequencing and annotation.</title>
        <authorList>
            <consortium name="The Broad Institute Genomics Platform"/>
            <consortium name="The Broad Institute Genome Sequencing Center for Infectious Disease"/>
            <person name="Wu L."/>
            <person name="Ma J."/>
        </authorList>
    </citation>
    <scope>NUCLEOTIDE SEQUENCE [LARGE SCALE GENOMIC DNA]</scope>
    <source>
        <strain evidence="10">CCM 8933</strain>
    </source>
</reference>
<evidence type="ECO:0000256" key="7">
    <source>
        <dbReference type="SAM" id="SignalP"/>
    </source>
</evidence>
<evidence type="ECO:0000256" key="5">
    <source>
        <dbReference type="ARBA" id="ARBA00023088"/>
    </source>
</evidence>
<sequence>MKKQRQQFYREQPMGYRHWLYTGLTTLLLTSPLLVMSANADATDSATTATDGTAKATATTTTEQQSTSKSVTLKSSGTQADQAETASSGNEQTSSDSGSTGTGSTSGTTEVDKNDAATDKETTNTGANNNQTTDEQVVTDSNDSTVTNNQNTGTAKSDADNQSVTQSTAKQTTDDQTVNSNSKSTDTTTQPQKAALTRVTPVAENEITTTGTVNVDNSGTGTSTSTGDNSGSQTGSTTTTTTTVPKIDYATAPDSQVVTFADANLAAVVRRELKVAADQPITLGDIRHGGFGPNPINIVDETNIITSLAGIEALQELPSKNKVRVIINIAAGYLNDDGQLISNNFDLTPLSKLQLSTLSLTTPYLSVVDLTPLNQLDVSALQTVELVGVGARNRYGMTNQQLAGIADWLTEYLNYDYRDVHGKKYGRTLSLQSNNLTDLSVLKNANPERYNMINVWQQFYVSSDTLNAVAGAPVQILANQQIGMQGEQLYTTNLYSFGSSLTSTKPVSLATNLGDGQYQIDGLTTADGWVTYGPKSYADHNIYYDPSGASDTTQLLFSLVVANQINWTDPTIKVNYIDKTTGETIKATETLGANQIVGDTVDLSDKTILAGYDYIGTDADSLNLTYTANPQTVNLYFTKQQIAAGAVKVQYVDTEGNILATGTATYPNGQQVGEQYTTQTKAIDGYSFDHVDSNGLAATGTLTADGGTVTYVYTKNVAETGQAKVVYMDDTTGKTLATEVLTGDVGTTSDYQTAATIKTYTDRGYELVMDEYPSNGVIFDTNTPTYLVHLKHQISTVTDSKTVTETIHYVYADGKTAATDYQAQLAFKRTGSRDLVTWITTWGDWTADKTSFDAQTSPLIAGYQADQATVKAVNAVTADSQDIDVTVTYTAKSTTPDTTKPVTLTAPDTIKPDAVVKKVQADPSFEVETWNSEIMIAPDKKHGNTDAKTTRLVISKIDPQPAMVNKGEGPKSLSQQAAKDTNQLPKTAEKSTSTLVAMAGSLFLALLGIGGYRHKQ</sequence>
<feature type="chain" id="PRO_5046086067" evidence="7">
    <location>
        <begin position="43"/>
        <end position="1016"/>
    </location>
</feature>
<evidence type="ECO:0000256" key="4">
    <source>
        <dbReference type="ARBA" id="ARBA00022737"/>
    </source>
</evidence>
<feature type="compositionally biased region" description="Low complexity" evidence="6">
    <location>
        <begin position="123"/>
        <end position="133"/>
    </location>
</feature>
<dbReference type="Pfam" id="PF06458">
    <property type="entry name" value="MucBP"/>
    <property type="match status" value="2"/>
</dbReference>
<dbReference type="Pfam" id="PF17965">
    <property type="entry name" value="MucBP_2"/>
    <property type="match status" value="1"/>
</dbReference>
<keyword evidence="1" id="KW-0134">Cell wall</keyword>
<feature type="signal peptide" evidence="7">
    <location>
        <begin position="1"/>
        <end position="42"/>
    </location>
</feature>
<evidence type="ECO:0000256" key="2">
    <source>
        <dbReference type="ARBA" id="ARBA00022525"/>
    </source>
</evidence>
<keyword evidence="3 7" id="KW-0732">Signal</keyword>
<dbReference type="InterPro" id="IPR019931">
    <property type="entry name" value="LPXTG_anchor"/>
</dbReference>
<feature type="compositionally biased region" description="Low complexity" evidence="6">
    <location>
        <begin position="43"/>
        <end position="62"/>
    </location>
</feature>
<evidence type="ECO:0000313" key="10">
    <source>
        <dbReference type="Proteomes" id="UP001596282"/>
    </source>
</evidence>
<feature type="compositionally biased region" description="Polar residues" evidence="6">
    <location>
        <begin position="134"/>
        <end position="192"/>
    </location>
</feature>
<gene>
    <name evidence="9" type="ORF">ACFP5Y_07425</name>
</gene>
<dbReference type="InterPro" id="IPR041495">
    <property type="entry name" value="Mub_B2"/>
</dbReference>
<proteinExistence type="predicted"/>
<dbReference type="Pfam" id="PF17966">
    <property type="entry name" value="Muc_B2"/>
    <property type="match status" value="1"/>
</dbReference>
<protein>
    <submittedName>
        <fullName evidence="9">MucBP domain-containing protein</fullName>
    </submittedName>
</protein>
<comment type="caution">
    <text evidence="9">The sequence shown here is derived from an EMBL/GenBank/DDBJ whole genome shotgun (WGS) entry which is preliminary data.</text>
</comment>
<feature type="compositionally biased region" description="Low complexity" evidence="6">
    <location>
        <begin position="218"/>
        <end position="241"/>
    </location>
</feature>
<dbReference type="RefSeq" id="WP_171001510.1">
    <property type="nucleotide sequence ID" value="NZ_BJDJ01000028.1"/>
</dbReference>
<dbReference type="Proteomes" id="UP001596282">
    <property type="component" value="Unassembled WGS sequence"/>
</dbReference>
<evidence type="ECO:0000256" key="1">
    <source>
        <dbReference type="ARBA" id="ARBA00022512"/>
    </source>
</evidence>
<evidence type="ECO:0000256" key="6">
    <source>
        <dbReference type="SAM" id="MobiDB-lite"/>
    </source>
</evidence>
<feature type="domain" description="Gram-positive cocci surface proteins LPxTG" evidence="8">
    <location>
        <begin position="984"/>
        <end position="1016"/>
    </location>
</feature>
<feature type="compositionally biased region" description="Polar residues" evidence="6">
    <location>
        <begin position="63"/>
        <end position="92"/>
    </location>
</feature>
<evidence type="ECO:0000313" key="9">
    <source>
        <dbReference type="EMBL" id="MFC6181045.1"/>
    </source>
</evidence>
<evidence type="ECO:0000259" key="8">
    <source>
        <dbReference type="PROSITE" id="PS50847"/>
    </source>
</evidence>
<feature type="compositionally biased region" description="Polar residues" evidence="6">
    <location>
        <begin position="206"/>
        <end position="217"/>
    </location>
</feature>
<accession>A0ABW1RZR3</accession>
<keyword evidence="4" id="KW-0677">Repeat</keyword>
<feature type="region of interest" description="Disordered" evidence="6">
    <location>
        <begin position="966"/>
        <end position="986"/>
    </location>
</feature>
<keyword evidence="2" id="KW-0964">Secreted</keyword>
<keyword evidence="10" id="KW-1185">Reference proteome</keyword>
<dbReference type="NCBIfam" id="TIGR01167">
    <property type="entry name" value="LPXTG_anchor"/>
    <property type="match status" value="1"/>
</dbReference>